<evidence type="ECO:0000313" key="4">
    <source>
        <dbReference type="Proteomes" id="UP000011715"/>
    </source>
</evidence>
<name>A0A0C4E3R1_MAGP6</name>
<reference evidence="2" key="3">
    <citation type="submission" date="2011-03" db="EMBL/GenBank/DDBJ databases">
        <title>Annotation of Magnaporthe poae ATCC 64411.</title>
        <authorList>
            <person name="Ma L.-J."/>
            <person name="Dead R."/>
            <person name="Young S.K."/>
            <person name="Zeng Q."/>
            <person name="Gargeya S."/>
            <person name="Fitzgerald M."/>
            <person name="Haas B."/>
            <person name="Abouelleil A."/>
            <person name="Alvarado L."/>
            <person name="Arachchi H.M."/>
            <person name="Berlin A."/>
            <person name="Brown A."/>
            <person name="Chapman S.B."/>
            <person name="Chen Z."/>
            <person name="Dunbar C."/>
            <person name="Freedman E."/>
            <person name="Gearin G."/>
            <person name="Gellesch M."/>
            <person name="Goldberg J."/>
            <person name="Griggs A."/>
            <person name="Gujja S."/>
            <person name="Heiman D."/>
            <person name="Howarth C."/>
            <person name="Larson L."/>
            <person name="Lui A."/>
            <person name="MacDonald P.J.P."/>
            <person name="Mehta T."/>
            <person name="Montmayeur A."/>
            <person name="Murphy C."/>
            <person name="Neiman D."/>
            <person name="Pearson M."/>
            <person name="Priest M."/>
            <person name="Roberts A."/>
            <person name="Saif S."/>
            <person name="Shea T."/>
            <person name="Shenoy N."/>
            <person name="Sisk P."/>
            <person name="Stolte C."/>
            <person name="Sykes S."/>
            <person name="Yandava C."/>
            <person name="Wortman J."/>
            <person name="Nusbaum C."/>
            <person name="Birren B."/>
        </authorList>
    </citation>
    <scope>NUCLEOTIDE SEQUENCE</scope>
    <source>
        <strain evidence="2">ATCC 64411</strain>
    </source>
</reference>
<feature type="compositionally biased region" description="Basic and acidic residues" evidence="1">
    <location>
        <begin position="809"/>
        <end position="832"/>
    </location>
</feature>
<feature type="compositionally biased region" description="Polar residues" evidence="1">
    <location>
        <begin position="587"/>
        <end position="597"/>
    </location>
</feature>
<dbReference type="eggNOG" id="ENOG502SCHT">
    <property type="taxonomic scope" value="Eukaryota"/>
</dbReference>
<feature type="region of interest" description="Disordered" evidence="1">
    <location>
        <begin position="244"/>
        <end position="445"/>
    </location>
</feature>
<proteinExistence type="predicted"/>
<dbReference type="EnsemblFungi" id="MAPG_07078T0">
    <property type="protein sequence ID" value="MAPG_07078T0"/>
    <property type="gene ID" value="MAPG_07078"/>
</dbReference>
<feature type="region of interest" description="Disordered" evidence="1">
    <location>
        <begin position="92"/>
        <end position="172"/>
    </location>
</feature>
<dbReference type="AlphaFoldDB" id="A0A0C4E3R1"/>
<dbReference type="GO" id="GO:0005634">
    <property type="term" value="C:nucleus"/>
    <property type="evidence" value="ECO:0007669"/>
    <property type="project" value="InterPro"/>
</dbReference>
<dbReference type="GO" id="GO:0046982">
    <property type="term" value="F:protein heterodimerization activity"/>
    <property type="evidence" value="ECO:0007669"/>
    <property type="project" value="InterPro"/>
</dbReference>
<feature type="compositionally biased region" description="Basic residues" evidence="1">
    <location>
        <begin position="885"/>
        <end position="899"/>
    </location>
</feature>
<organism evidence="3 4">
    <name type="scientific">Magnaporthiopsis poae (strain ATCC 64411 / 73-15)</name>
    <name type="common">Kentucky bluegrass fungus</name>
    <name type="synonym">Magnaporthe poae</name>
    <dbReference type="NCBI Taxonomy" id="644358"/>
    <lineage>
        <taxon>Eukaryota</taxon>
        <taxon>Fungi</taxon>
        <taxon>Dikarya</taxon>
        <taxon>Ascomycota</taxon>
        <taxon>Pezizomycotina</taxon>
        <taxon>Sordariomycetes</taxon>
        <taxon>Sordariomycetidae</taxon>
        <taxon>Magnaporthales</taxon>
        <taxon>Magnaporthaceae</taxon>
        <taxon>Magnaporthiopsis</taxon>
    </lineage>
</organism>
<reference evidence="3" key="5">
    <citation type="submission" date="2015-06" db="UniProtKB">
        <authorList>
            <consortium name="EnsemblFungi"/>
        </authorList>
    </citation>
    <scope>IDENTIFICATION</scope>
    <source>
        <strain evidence="3">ATCC 64411</strain>
    </source>
</reference>
<feature type="region of interest" description="Disordered" evidence="1">
    <location>
        <begin position="969"/>
        <end position="1003"/>
    </location>
</feature>
<feature type="compositionally biased region" description="Acidic residues" evidence="1">
    <location>
        <begin position="113"/>
        <end position="133"/>
    </location>
</feature>
<feature type="compositionally biased region" description="Basic residues" evidence="1">
    <location>
        <begin position="483"/>
        <end position="497"/>
    </location>
</feature>
<evidence type="ECO:0000313" key="2">
    <source>
        <dbReference type="EMBL" id="KLU88091.1"/>
    </source>
</evidence>
<dbReference type="PANTHER" id="PTHR15992">
    <property type="entry name" value="HOLLIDAY JUNCTION RECOGNITION PROTEIN"/>
    <property type="match status" value="1"/>
</dbReference>
<dbReference type="Gene3D" id="1.10.20.10">
    <property type="entry name" value="Histone, subunit A"/>
    <property type="match status" value="1"/>
</dbReference>
<evidence type="ECO:0000256" key="1">
    <source>
        <dbReference type="SAM" id="MobiDB-lite"/>
    </source>
</evidence>
<accession>A0A0C4E3R1</accession>
<feature type="compositionally biased region" description="Low complexity" evidence="1">
    <location>
        <begin position="572"/>
        <end position="584"/>
    </location>
</feature>
<feature type="compositionally biased region" description="Low complexity" evidence="1">
    <location>
        <begin position="853"/>
        <end position="866"/>
    </location>
</feature>
<dbReference type="PANTHER" id="PTHR15992:SF5">
    <property type="entry name" value="HOLLIDAY JUNCTION RECOGNITION PROTEIN"/>
    <property type="match status" value="1"/>
</dbReference>
<keyword evidence="4" id="KW-1185">Reference proteome</keyword>
<dbReference type="EMBL" id="ADBL01001709">
    <property type="status" value="NOT_ANNOTATED_CDS"/>
    <property type="molecule type" value="Genomic_DNA"/>
</dbReference>
<evidence type="ECO:0008006" key="5">
    <source>
        <dbReference type="Google" id="ProtNLM"/>
    </source>
</evidence>
<dbReference type="OMA" id="VYHTPVK"/>
<reference evidence="3" key="4">
    <citation type="journal article" date="2015" name="G3 (Bethesda)">
        <title>Genome sequences of three phytopathogenic species of the Magnaporthaceae family of fungi.</title>
        <authorList>
            <person name="Okagaki L.H."/>
            <person name="Nunes C.C."/>
            <person name="Sailsbery J."/>
            <person name="Clay B."/>
            <person name="Brown D."/>
            <person name="John T."/>
            <person name="Oh Y."/>
            <person name="Young N."/>
            <person name="Fitzgerald M."/>
            <person name="Haas B.J."/>
            <person name="Zeng Q."/>
            <person name="Young S."/>
            <person name="Adiconis X."/>
            <person name="Fan L."/>
            <person name="Levin J.Z."/>
            <person name="Mitchell T.K."/>
            <person name="Okubara P.A."/>
            <person name="Farman M.L."/>
            <person name="Kohn L.M."/>
            <person name="Birren B."/>
            <person name="Ma L.-J."/>
            <person name="Dean R.A."/>
        </authorList>
    </citation>
    <scope>NUCLEOTIDE SEQUENCE</scope>
    <source>
        <strain evidence="3">ATCC 64411 / 73-15</strain>
    </source>
</reference>
<feature type="compositionally biased region" description="Polar residues" evidence="1">
    <location>
        <begin position="338"/>
        <end position="362"/>
    </location>
</feature>
<dbReference type="VEuPathDB" id="FungiDB:MAPG_07078"/>
<feature type="compositionally biased region" description="Acidic residues" evidence="1">
    <location>
        <begin position="689"/>
        <end position="705"/>
    </location>
</feature>
<gene>
    <name evidence="2" type="ORF">MAPG_07078</name>
</gene>
<feature type="compositionally biased region" description="Low complexity" evidence="1">
    <location>
        <begin position="969"/>
        <end position="981"/>
    </location>
</feature>
<dbReference type="InterPro" id="IPR018465">
    <property type="entry name" value="Scm3/HJURP"/>
</dbReference>
<feature type="region of interest" description="Disordered" evidence="1">
    <location>
        <begin position="465"/>
        <end position="905"/>
    </location>
</feature>
<dbReference type="EMBL" id="GL876971">
    <property type="protein sequence ID" value="KLU88091.1"/>
    <property type="molecule type" value="Genomic_DNA"/>
</dbReference>
<feature type="compositionally biased region" description="Polar residues" evidence="1">
    <location>
        <begin position="621"/>
        <end position="632"/>
    </location>
</feature>
<reference evidence="4" key="2">
    <citation type="submission" date="2010-05" db="EMBL/GenBank/DDBJ databases">
        <title>The genome sequence of Magnaporthe poae strain ATCC 64411.</title>
        <authorList>
            <person name="Ma L.-J."/>
            <person name="Dead R."/>
            <person name="Young S."/>
            <person name="Zeng Q."/>
            <person name="Koehrsen M."/>
            <person name="Alvarado L."/>
            <person name="Berlin A."/>
            <person name="Chapman S.B."/>
            <person name="Chen Z."/>
            <person name="Freedman E."/>
            <person name="Gellesch M."/>
            <person name="Goldberg J."/>
            <person name="Griggs A."/>
            <person name="Gujja S."/>
            <person name="Heilman E.R."/>
            <person name="Heiman D."/>
            <person name="Hepburn T."/>
            <person name="Howarth C."/>
            <person name="Jen D."/>
            <person name="Larson L."/>
            <person name="Mehta T."/>
            <person name="Neiman D."/>
            <person name="Pearson M."/>
            <person name="Roberts A."/>
            <person name="Saif S."/>
            <person name="Shea T."/>
            <person name="Shenoy N."/>
            <person name="Sisk P."/>
            <person name="Stolte C."/>
            <person name="Sykes S."/>
            <person name="Walk T."/>
            <person name="White J."/>
            <person name="Yandava C."/>
            <person name="Haas B."/>
            <person name="Nusbaum C."/>
            <person name="Birren B."/>
        </authorList>
    </citation>
    <scope>NUCLEOTIDE SEQUENCE [LARGE SCALE GENOMIC DNA]</scope>
    <source>
        <strain evidence="4">ATCC 64411 / 73-15</strain>
    </source>
</reference>
<feature type="compositionally biased region" description="Polar residues" evidence="1">
    <location>
        <begin position="746"/>
        <end position="756"/>
    </location>
</feature>
<dbReference type="OrthoDB" id="2420608at2759"/>
<dbReference type="EMBL" id="ADBL01001708">
    <property type="status" value="NOT_ANNOTATED_CDS"/>
    <property type="molecule type" value="Genomic_DNA"/>
</dbReference>
<reference evidence="2" key="1">
    <citation type="submission" date="2010-05" db="EMBL/GenBank/DDBJ databases">
        <title>The Genome Sequence of Magnaporthe poae strain ATCC 64411.</title>
        <authorList>
            <consortium name="The Broad Institute Genome Sequencing Platform"/>
            <consortium name="Broad Institute Genome Sequencing Center for Infectious Disease"/>
            <person name="Ma L.-J."/>
            <person name="Dead R."/>
            <person name="Young S."/>
            <person name="Zeng Q."/>
            <person name="Koehrsen M."/>
            <person name="Alvarado L."/>
            <person name="Berlin A."/>
            <person name="Chapman S.B."/>
            <person name="Chen Z."/>
            <person name="Freedman E."/>
            <person name="Gellesch M."/>
            <person name="Goldberg J."/>
            <person name="Griggs A."/>
            <person name="Gujja S."/>
            <person name="Heilman E.R."/>
            <person name="Heiman D."/>
            <person name="Hepburn T."/>
            <person name="Howarth C."/>
            <person name="Jen D."/>
            <person name="Larson L."/>
            <person name="Mehta T."/>
            <person name="Neiman D."/>
            <person name="Pearson M."/>
            <person name="Roberts A."/>
            <person name="Saif S."/>
            <person name="Shea T."/>
            <person name="Shenoy N."/>
            <person name="Sisk P."/>
            <person name="Stolte C."/>
            <person name="Sykes S."/>
            <person name="Walk T."/>
            <person name="White J."/>
            <person name="Yandava C."/>
            <person name="Haas B."/>
            <person name="Nusbaum C."/>
            <person name="Birren B."/>
        </authorList>
    </citation>
    <scope>NUCLEOTIDE SEQUENCE</scope>
    <source>
        <strain evidence="2">ATCC 64411</strain>
    </source>
</reference>
<dbReference type="GO" id="GO:0042393">
    <property type="term" value="F:histone binding"/>
    <property type="evidence" value="ECO:0007669"/>
    <property type="project" value="InterPro"/>
</dbReference>
<evidence type="ECO:0000313" key="3">
    <source>
        <dbReference type="EnsemblFungi" id="MAPG_07078T0"/>
    </source>
</evidence>
<feature type="compositionally biased region" description="Basic and acidic residues" evidence="1">
    <location>
        <begin position="473"/>
        <end position="482"/>
    </location>
</feature>
<dbReference type="Pfam" id="PF10384">
    <property type="entry name" value="Scm3"/>
    <property type="match status" value="1"/>
</dbReference>
<dbReference type="InterPro" id="IPR009072">
    <property type="entry name" value="Histone-fold"/>
</dbReference>
<dbReference type="Proteomes" id="UP000011715">
    <property type="component" value="Unassembled WGS sequence"/>
</dbReference>
<protein>
    <recommendedName>
        <fullName evidence="5">Centromere protein Scm3</fullName>
    </recommendedName>
</protein>
<sequence length="1024" mass="108659">MEPPTKRPRLLQYLGRDGDDELVALEEEDLAPERQLEISRDRAAMSLKSRMELIFEKYERDFTDITDEIDLQTGEVVVNNGHLDSIFGSKSRQMLADVDEDDSDVTDLNGGGSDDEEGEDGEEEEECVDEEQQDAGSDGETVQRGVPAAAVPVDPDEARRPIGTTPDTAHNIPGALMPQPPFLGLAPVAAWAGAPQSLISKINELLSAAAGGGQALQQSTAPLDLLSMTNHTVESAWRVPALPTGPVAPVQPTPGGRAGSIRKRSTMPLKSLMRKVMAEADSEDEIQSSLKGGREKAAAPPSQVSLPACESGDTLSAQAPKPPEPRAQSPPVPRPQSEAASSSFVEKQQAPSLSTPPDTSGSEAGPQPRPRPALRSASRISRSRKRRASGPASSGNCTPITSYARQEACVPPQPVDEGSYKTLAPPKAGSEGSLAYDAAPTQLPKAGGDIVIYIVDEGLRQLKLQTSTTGEVESSRGEEKQSKPRRPSRRPRGRPRKTVRDETGTQPTEVKDTSQPVEGLAPSMSTEAGSDKVSADNTAPAEPAQSIPQPSAVSPIHQGEGAREELDKAADDVSSPNSVDSSHASHNDQGNGWTASKSHAGRSRGHQPRASSRARALWEVSGNQSATTSSSLRLDVASAMTAKQASAGLPSPAETSDEPPSSDGVSAPEEHPSPADTEPAGNPPREEEQHIDEDKDGDEEEDALGEDPPVINESDTEEAPTQSSPGDLWSKAKCRRPLGLGRRSEAGSTAPDSLSSDFGLAGSSELSAIHVDSESDEVEESEREGVDSVAMCAAASRRWAPARRARPRVRADTDNRSREASSPDHHSRDGARARLPSQPESARDVPETEAEVEAAVAASSPPSLAAMQHGPAGSLTSEMTGTPSRRPRSRHRHNQHQQQHRSTSPLISLIYDSDEDELSSIYFSSPGGSVRGVVSNSKSESSNAAAADATAVRSTASLFNISTTTKFPWSSSSTTTTPSSFLQNHRRRSVSAGSVIRTPGGSKRRCGQDGFRCDRDFCFFCLTE</sequence>
<feature type="compositionally biased region" description="Polar residues" evidence="1">
    <location>
        <begin position="391"/>
        <end position="404"/>
    </location>
</feature>
<feature type="compositionally biased region" description="Low complexity" evidence="1">
    <location>
        <begin position="787"/>
        <end position="799"/>
    </location>
</feature>
<feature type="compositionally biased region" description="Polar residues" evidence="1">
    <location>
        <begin position="504"/>
        <end position="516"/>
    </location>
</feature>
<feature type="compositionally biased region" description="Basic and acidic residues" evidence="1">
    <location>
        <begin position="560"/>
        <end position="571"/>
    </location>
</feature>